<keyword evidence="5" id="KW-1133">Transmembrane helix</keyword>
<keyword evidence="2 8" id="KW-0812">Transmembrane</keyword>
<dbReference type="GO" id="GO:0003729">
    <property type="term" value="F:mRNA binding"/>
    <property type="evidence" value="ECO:0007669"/>
    <property type="project" value="InterPro"/>
</dbReference>
<dbReference type="PROSITE" id="PS50102">
    <property type="entry name" value="RRM"/>
    <property type="match status" value="1"/>
</dbReference>
<evidence type="ECO:0000259" key="10">
    <source>
        <dbReference type="PROSITE" id="PS50102"/>
    </source>
</evidence>
<feature type="compositionally biased region" description="Polar residues" evidence="9">
    <location>
        <begin position="663"/>
        <end position="675"/>
    </location>
</feature>
<keyword evidence="6 8" id="KW-0472">Membrane</keyword>
<evidence type="ECO:0000256" key="8">
    <source>
        <dbReference type="PROSITE-ProRule" id="PRU00282"/>
    </source>
</evidence>
<evidence type="ECO:0000256" key="3">
    <source>
        <dbReference type="ARBA" id="ARBA00022737"/>
    </source>
</evidence>
<gene>
    <name evidence="11" type="ORF">E3Q10_02863</name>
</gene>
<dbReference type="InterPro" id="IPR050825">
    <property type="entry name" value="RBM42_RBP45_47-like"/>
</dbReference>
<organism evidence="11 12">
    <name type="scientific">Wallemia mellicola</name>
    <dbReference type="NCBI Taxonomy" id="1708541"/>
    <lineage>
        <taxon>Eukaryota</taxon>
        <taxon>Fungi</taxon>
        <taxon>Dikarya</taxon>
        <taxon>Basidiomycota</taxon>
        <taxon>Wallemiomycotina</taxon>
        <taxon>Wallemiomycetes</taxon>
        <taxon>Wallemiales</taxon>
        <taxon>Wallemiaceae</taxon>
        <taxon>Wallemia</taxon>
    </lineage>
</organism>
<dbReference type="InterPro" id="IPR000504">
    <property type="entry name" value="RRM_dom"/>
</dbReference>
<evidence type="ECO:0000256" key="5">
    <source>
        <dbReference type="ARBA" id="ARBA00022989"/>
    </source>
</evidence>
<feature type="compositionally biased region" description="Low complexity" evidence="9">
    <location>
        <begin position="714"/>
        <end position="730"/>
    </location>
</feature>
<dbReference type="PANTHER" id="PTHR47640:SF10">
    <property type="entry name" value="TRNA SELENOCYSTEINE 1-ASSOCIATED PROTEIN 1-RELATED"/>
    <property type="match status" value="1"/>
</dbReference>
<evidence type="ECO:0000313" key="11">
    <source>
        <dbReference type="EMBL" id="TIC28944.1"/>
    </source>
</evidence>
<feature type="region of interest" description="Disordered" evidence="9">
    <location>
        <begin position="661"/>
        <end position="730"/>
    </location>
</feature>
<dbReference type="GO" id="GO:0016020">
    <property type="term" value="C:membrane"/>
    <property type="evidence" value="ECO:0007669"/>
    <property type="project" value="UniProtKB-SubCell"/>
</dbReference>
<dbReference type="Pfam" id="PF00153">
    <property type="entry name" value="Mito_carr"/>
    <property type="match status" value="2"/>
</dbReference>
<feature type="region of interest" description="Disordered" evidence="9">
    <location>
        <begin position="447"/>
        <end position="470"/>
    </location>
</feature>
<evidence type="ECO:0000256" key="4">
    <source>
        <dbReference type="ARBA" id="ARBA00022884"/>
    </source>
</evidence>
<dbReference type="AlphaFoldDB" id="A0A4V4MPF6"/>
<comment type="caution">
    <text evidence="11">The sequence shown here is derived from an EMBL/GenBank/DDBJ whole genome shotgun (WGS) entry which is preliminary data.</text>
</comment>
<evidence type="ECO:0000313" key="12">
    <source>
        <dbReference type="Proteomes" id="UP000305647"/>
    </source>
</evidence>
<dbReference type="SMART" id="SM00360">
    <property type="entry name" value="RRM"/>
    <property type="match status" value="2"/>
</dbReference>
<dbReference type="InterPro" id="IPR023395">
    <property type="entry name" value="MCP_dom_sf"/>
</dbReference>
<feature type="compositionally biased region" description="Polar residues" evidence="9">
    <location>
        <begin position="509"/>
        <end position="520"/>
    </location>
</feature>
<accession>A0A4V4MPF6</accession>
<feature type="repeat" description="Solcar" evidence="8">
    <location>
        <begin position="91"/>
        <end position="180"/>
    </location>
</feature>
<dbReference type="PROSITE" id="PS50920">
    <property type="entry name" value="SOLCAR"/>
    <property type="match status" value="2"/>
</dbReference>
<dbReference type="Gene3D" id="1.50.40.10">
    <property type="entry name" value="Mitochondrial carrier domain"/>
    <property type="match status" value="1"/>
</dbReference>
<dbReference type="Pfam" id="PF00076">
    <property type="entry name" value="RRM_1"/>
    <property type="match status" value="1"/>
</dbReference>
<feature type="region of interest" description="Disordered" evidence="9">
    <location>
        <begin position="486"/>
        <end position="521"/>
    </location>
</feature>
<dbReference type="Gene3D" id="3.30.70.330">
    <property type="match status" value="3"/>
</dbReference>
<feature type="compositionally biased region" description="Polar residues" evidence="9">
    <location>
        <begin position="688"/>
        <end position="709"/>
    </location>
</feature>
<dbReference type="SUPFAM" id="SSF103506">
    <property type="entry name" value="Mitochondrial carrier"/>
    <property type="match status" value="1"/>
</dbReference>
<name>A0A4V4MPF6_9BASI</name>
<evidence type="ECO:0000256" key="7">
    <source>
        <dbReference type="PROSITE-ProRule" id="PRU00176"/>
    </source>
</evidence>
<feature type="repeat" description="Solcar" evidence="8">
    <location>
        <begin position="1"/>
        <end position="69"/>
    </location>
</feature>
<proteinExistence type="predicted"/>
<dbReference type="EMBL" id="SPRO01000032">
    <property type="protein sequence ID" value="TIC28944.1"/>
    <property type="molecule type" value="Genomic_DNA"/>
</dbReference>
<protein>
    <submittedName>
        <fullName evidence="11">RNA-binding domain-containing protein</fullName>
    </submittedName>
</protein>
<dbReference type="InterPro" id="IPR012677">
    <property type="entry name" value="Nucleotide-bd_a/b_plait_sf"/>
</dbReference>
<comment type="subcellular location">
    <subcellularLocation>
        <location evidence="1">Membrane</location>
        <topology evidence="1">Multi-pass membrane protein</topology>
    </subcellularLocation>
</comment>
<evidence type="ECO:0000256" key="6">
    <source>
        <dbReference type="ARBA" id="ARBA00023136"/>
    </source>
</evidence>
<evidence type="ECO:0000256" key="2">
    <source>
        <dbReference type="ARBA" id="ARBA00022692"/>
    </source>
</evidence>
<evidence type="ECO:0000256" key="1">
    <source>
        <dbReference type="ARBA" id="ARBA00004141"/>
    </source>
</evidence>
<keyword evidence="4 7" id="KW-0694">RNA-binding</keyword>
<keyword evidence="3" id="KW-0677">Repeat</keyword>
<dbReference type="InterPro" id="IPR035979">
    <property type="entry name" value="RBD_domain_sf"/>
</dbReference>
<dbReference type="GO" id="GO:0005829">
    <property type="term" value="C:cytosol"/>
    <property type="evidence" value="ECO:0007669"/>
    <property type="project" value="TreeGrafter"/>
</dbReference>
<dbReference type="PANTHER" id="PTHR47640">
    <property type="entry name" value="TRNA SELENOCYSTEINE 1-ASSOCIATED PROTEIN 1-RELATED-RELATED"/>
    <property type="match status" value="1"/>
</dbReference>
<reference evidence="11 12" key="1">
    <citation type="submission" date="2019-03" db="EMBL/GenBank/DDBJ databases">
        <title>Sequencing 25 genomes of Wallemia mellicola.</title>
        <authorList>
            <person name="Gostincar C."/>
        </authorList>
    </citation>
    <scope>NUCLEOTIDE SEQUENCE [LARGE SCALE GENOMIC DNA]</scope>
    <source>
        <strain evidence="11 12">EXF-8738</strain>
    </source>
</reference>
<feature type="region of interest" description="Disordered" evidence="9">
    <location>
        <begin position="786"/>
        <end position="810"/>
    </location>
</feature>
<evidence type="ECO:0000256" key="9">
    <source>
        <dbReference type="SAM" id="MobiDB-lite"/>
    </source>
</evidence>
<feature type="compositionally biased region" description="Basic and acidic residues" evidence="9">
    <location>
        <begin position="486"/>
        <end position="495"/>
    </location>
</feature>
<feature type="domain" description="RRM" evidence="10">
    <location>
        <begin position="361"/>
        <end position="446"/>
    </location>
</feature>
<dbReference type="InterPro" id="IPR018108">
    <property type="entry name" value="MCP_transmembrane"/>
</dbReference>
<dbReference type="Proteomes" id="UP000305647">
    <property type="component" value="Unassembled WGS sequence"/>
</dbReference>
<feature type="compositionally biased region" description="Pro residues" evidence="9">
    <location>
        <begin position="796"/>
        <end position="806"/>
    </location>
</feature>
<dbReference type="SUPFAM" id="SSF54928">
    <property type="entry name" value="RNA-binding domain, RBD"/>
    <property type="match status" value="1"/>
</dbReference>
<sequence>MVVGHPFDTIKTRLQCSPPGVFKGPIDCLRQTLLKENILALYKGGLAPAISWGCSDALLMGSLHNYRILILENKLKFFTEPMPGSSDKTRLSLAGQALAGMGAGWTNGVVAHPAELVKVRLQNQMERNKSERKYSGPWPIAKEVYQQHGIRGLYRGYAATLLFRSNMAVLFSSFELSVKRVYKLESYIEHALRLPCTIKSSELFRATWQIVTVSEIWLFSLFDQLDDLRMNLGSIDEKFDNEADVHRTIFIELDKVMSESYVRLLPALLSWPENTAVKYVRAMQTSTNNLGHAFVTFPSQQNALDVLSTVNKVSMPGTSRPFKADWAINAPHLIANPFTSTRSPLHDTRSSNSPEKLVNEFSVFVGDLSPDATEHDLMRAFQHPPNLSNPFTTCTNVKIMTDNATGSSRCFGFVRFSNEDEMIRALDEMQGIPVAGRPIRLSTATPKIKTHQHHHQQQQSHFPLHPTPHVYPLNTEQSLLALDEEAERRTQRQRELQSQTQPDHFSRLANLNSHPSTVPSSTASHIANAAVANASSDPHNTTVFVGGLSSLISEDTLRVFFAPFGAITKADAERAIERMQGFPIGGGRIRLSWGRSQSDKAAQAAAQAAQLGLGIGALGQMANLSPAQAMQLSTALQNLGNAGVTNTSVHNAIKHLAAATSGLRGQNGSPTQSPGPSLYNPTLDVFQPQDNRQNFQRQPSPLGQVNFVGNSGLPPSATPSVPSSAGPAGRADPIFYMPPDKANYPDFSTIERERSLFKTFMKPESPVTPGSSASFKSPVTTASVDENFTNLTSPNPTNPMPSPPLKAMPTNTLESYFKSREHNAQQQQHYQTHAQHKEHQVGNLDGFLASEVSGLNIRDHQYINQRATSPLSNNLQTHQIQQNSDRDIKNIWN</sequence>
<dbReference type="GO" id="GO:0006376">
    <property type="term" value="P:mRNA splice site recognition"/>
    <property type="evidence" value="ECO:0007669"/>
    <property type="project" value="TreeGrafter"/>
</dbReference>